<dbReference type="GO" id="GO:0005886">
    <property type="term" value="C:plasma membrane"/>
    <property type="evidence" value="ECO:0007669"/>
    <property type="project" value="TreeGrafter"/>
</dbReference>
<gene>
    <name evidence="2" type="ordered locus">Alvin_0557</name>
</gene>
<proteinExistence type="predicted"/>
<feature type="transmembrane region" description="Helical" evidence="1">
    <location>
        <begin position="990"/>
        <end position="1014"/>
    </location>
</feature>
<evidence type="ECO:0000313" key="2">
    <source>
        <dbReference type="EMBL" id="ADC61507.1"/>
    </source>
</evidence>
<dbReference type="InterPro" id="IPR027463">
    <property type="entry name" value="AcrB_DN_DC_subdom"/>
</dbReference>
<dbReference type="Gene3D" id="3.30.70.1430">
    <property type="entry name" value="Multidrug efflux transporter AcrB pore domain"/>
    <property type="match status" value="2"/>
</dbReference>
<keyword evidence="1" id="KW-0472">Membrane</keyword>
<reference evidence="2 3" key="1">
    <citation type="journal article" date="2011" name="Stand. Genomic Sci.">
        <title>Complete genome sequence of Allochromatium vinosum DSM 180(T).</title>
        <authorList>
            <person name="Weissgerber T."/>
            <person name="Zigann R."/>
            <person name="Bruce D."/>
            <person name="Chang Y.J."/>
            <person name="Detter J.C."/>
            <person name="Han C."/>
            <person name="Hauser L."/>
            <person name="Jeffries C.D."/>
            <person name="Land M."/>
            <person name="Munk A.C."/>
            <person name="Tapia R."/>
            <person name="Dahl C."/>
        </authorList>
    </citation>
    <scope>NUCLEOTIDE SEQUENCE [LARGE SCALE GENOMIC DNA]</scope>
    <source>
        <strain evidence="3">ATCC 17899 / DSM 180 / NBRC 103801 / NCIMB 10441 / D</strain>
    </source>
</reference>
<dbReference type="InterPro" id="IPR001036">
    <property type="entry name" value="Acrflvin-R"/>
</dbReference>
<feature type="transmembrane region" description="Helical" evidence="1">
    <location>
        <begin position="464"/>
        <end position="491"/>
    </location>
</feature>
<dbReference type="Gene3D" id="3.30.70.1440">
    <property type="entry name" value="Multidrug efflux transporter AcrB pore domain"/>
    <property type="match status" value="1"/>
</dbReference>
<dbReference type="Gene3D" id="3.30.2090.10">
    <property type="entry name" value="Multidrug efflux transporter AcrB TolC docking domain, DN and DC subdomains"/>
    <property type="match status" value="2"/>
</dbReference>
<accession>D3RNZ7</accession>
<dbReference type="OrthoDB" id="9757940at2"/>
<evidence type="ECO:0000256" key="1">
    <source>
        <dbReference type="SAM" id="Phobius"/>
    </source>
</evidence>
<dbReference type="STRING" id="572477.Alvin_0557"/>
<feature type="transmembrane region" description="Helical" evidence="1">
    <location>
        <begin position="964"/>
        <end position="984"/>
    </location>
</feature>
<dbReference type="PANTHER" id="PTHR32063">
    <property type="match status" value="1"/>
</dbReference>
<dbReference type="SUPFAM" id="SSF82714">
    <property type="entry name" value="Multidrug efflux transporter AcrB TolC docking domain, DN and DC subdomains"/>
    <property type="match status" value="2"/>
</dbReference>
<keyword evidence="3" id="KW-1185">Reference proteome</keyword>
<protein>
    <submittedName>
        <fullName evidence="2">Acriflavin resistance protein</fullName>
    </submittedName>
</protein>
<dbReference type="HOGENOM" id="CLU_002755_1_2_6"/>
<feature type="transmembrane region" description="Helical" evidence="1">
    <location>
        <begin position="361"/>
        <end position="383"/>
    </location>
</feature>
<keyword evidence="1" id="KW-1133">Transmembrane helix</keyword>
<dbReference type="Gene3D" id="1.20.1640.10">
    <property type="entry name" value="Multidrug efflux transporter AcrB transmembrane domain"/>
    <property type="match status" value="2"/>
</dbReference>
<dbReference type="EMBL" id="CP001896">
    <property type="protein sequence ID" value="ADC61507.1"/>
    <property type="molecule type" value="Genomic_DNA"/>
</dbReference>
<dbReference type="Pfam" id="PF00873">
    <property type="entry name" value="ACR_tran"/>
    <property type="match status" value="1"/>
</dbReference>
<dbReference type="PRINTS" id="PR00702">
    <property type="entry name" value="ACRIFLAVINRP"/>
</dbReference>
<dbReference type="eggNOG" id="COG0841">
    <property type="taxonomic scope" value="Bacteria"/>
</dbReference>
<feature type="transmembrane region" description="Helical" evidence="1">
    <location>
        <begin position="434"/>
        <end position="452"/>
    </location>
</feature>
<evidence type="ECO:0000313" key="3">
    <source>
        <dbReference type="Proteomes" id="UP000001441"/>
    </source>
</evidence>
<feature type="transmembrane region" description="Helical" evidence="1">
    <location>
        <begin position="389"/>
        <end position="413"/>
    </location>
</feature>
<organism evidence="2 3">
    <name type="scientific">Allochromatium vinosum (strain ATCC 17899 / DSM 180 / NBRC 103801 / NCIMB 10441 / D)</name>
    <name type="common">Chromatium vinosum</name>
    <dbReference type="NCBI Taxonomy" id="572477"/>
    <lineage>
        <taxon>Bacteria</taxon>
        <taxon>Pseudomonadati</taxon>
        <taxon>Pseudomonadota</taxon>
        <taxon>Gammaproteobacteria</taxon>
        <taxon>Chromatiales</taxon>
        <taxon>Chromatiaceae</taxon>
        <taxon>Allochromatium</taxon>
    </lineage>
</organism>
<dbReference type="SUPFAM" id="SSF82693">
    <property type="entry name" value="Multidrug efflux transporter AcrB pore domain, PN1, PN2, PC1 and PC2 subdomains"/>
    <property type="match status" value="2"/>
</dbReference>
<dbReference type="PANTHER" id="PTHR32063:SF18">
    <property type="entry name" value="CATION EFFLUX SYSTEM PROTEIN"/>
    <property type="match status" value="1"/>
</dbReference>
<feature type="transmembrane region" description="Helical" evidence="1">
    <location>
        <begin position="336"/>
        <end position="354"/>
    </location>
</feature>
<feature type="transmembrane region" description="Helical" evidence="1">
    <location>
        <begin position="860"/>
        <end position="881"/>
    </location>
</feature>
<dbReference type="Proteomes" id="UP000001441">
    <property type="component" value="Chromosome"/>
</dbReference>
<sequence length="1031" mass="112530">MDLTGYTLRNRTVSWMVVLLLIGGGVSAFLGLGRLEDPAFTIKEAMILTSYPGASSLEVEEEVTLPLEEALQQLPYVDHITSTSSDGYSQIEVQMRSIYRKAALAQIWDEMRRKINDATGRLPPGVQAPQIIDDFGDVYGVFLAVTGSGYRYDELDDYVDFLRRELIVVPGVSKVSVGGTREEQVFIEVDRAKLAATGFGLSDIEALLRDQNLVGDAGDIRVGTESVRARSRSDNGDGLSRLRDLLVGQVDGQVVYLRDVARVTLGYTEPPSHLYRFDGQPALGVGISFRAGVNVVEVGQAIEARLAALAPERPLGIAITSIYNQPAAVAQSVDTFLVGLAQAVGIVVAVLLFTMGLRPGILMSGVLLLTILGTFILMGITGIELHRISLGALIIALGMLVDNAIVITEGILIGVKRGLTRVEAAMRIVSHTRWPLLGATLIAITAFAPIGLSPDVSGEFTGSLFWVLLISLLLSWVLAITLTPFFSVLMFREQPAAKDGEVFAPADPYAGVFYRLYRKILRLCLRFRWGTMALMIAALLAAVLGFGQVKNAFFPASSLPMFMVDYWLPQGSDIRAVEADVAQLEAELLAFPAVRHVTATIGRGAERFMLTYAPELSYPSYAQLIVEVDDFDSVAPTIEALDHRLREGYPQAFTRIQRFEIGPSTKAKLEARLIGPDPEVLRDRADAIIAILEAEPGAINVRHDWRERTKVYQPVLNEAEARRLGITRQNLDQALAMTTDGVRIGLYRWGSRLLPIVMRPPETERDRVEQLEDILVYSPVKQAYVNVGQLVLGAELVWEDALIKRRDRKRTLVVQADPAPGLMPSKLHASVRNAIEAVPLPPGYALEWGGEYEAQQEANVAVFAFVPLGVLIMIVLTVLLFGSAKQTLVVWITVPLSLIGVTVGLLSTGAPFSFMALLALISLIGMQLKNGIVLVEEIKRLREEEGEDWRPAIVEAAVSRVRPVTMAALTTILGMLPLLADVFFKPMAVTIMFGLGFATVLTLFVVPVLFALFYGVSDRPAPDGGATDCLV</sequence>
<dbReference type="AlphaFoldDB" id="D3RNZ7"/>
<dbReference type="GO" id="GO:0042910">
    <property type="term" value="F:xenobiotic transmembrane transporter activity"/>
    <property type="evidence" value="ECO:0007669"/>
    <property type="project" value="TreeGrafter"/>
</dbReference>
<dbReference type="KEGG" id="alv:Alvin_0557"/>
<name>D3RNZ7_ALLVD</name>
<dbReference type="RefSeq" id="WP_012969783.1">
    <property type="nucleotide sequence ID" value="NC_013851.1"/>
</dbReference>
<dbReference type="Gene3D" id="3.30.70.1320">
    <property type="entry name" value="Multidrug efflux transporter AcrB pore domain like"/>
    <property type="match status" value="1"/>
</dbReference>
<dbReference type="SUPFAM" id="SSF82866">
    <property type="entry name" value="Multidrug efflux transporter AcrB transmembrane domain"/>
    <property type="match status" value="2"/>
</dbReference>
<feature type="transmembrane region" description="Helical" evidence="1">
    <location>
        <begin position="527"/>
        <end position="547"/>
    </location>
</feature>
<feature type="transmembrane region" description="Helical" evidence="1">
    <location>
        <begin position="888"/>
        <end position="906"/>
    </location>
</feature>
<keyword evidence="1" id="KW-0812">Transmembrane</keyword>
<feature type="transmembrane region" description="Helical" evidence="1">
    <location>
        <begin position="12"/>
        <end position="32"/>
    </location>
</feature>